<dbReference type="STRING" id="721133.SAMN05216176_12614"/>
<dbReference type="AlphaFoldDB" id="K2NKD3"/>
<protein>
    <recommendedName>
        <fullName evidence="4">UspA domain-containing protein</fullName>
    </recommendedName>
</protein>
<evidence type="ECO:0000256" key="1">
    <source>
        <dbReference type="ARBA" id="ARBA00008791"/>
    </source>
</evidence>
<dbReference type="CDD" id="cd00293">
    <property type="entry name" value="USP-like"/>
    <property type="match status" value="1"/>
</dbReference>
<evidence type="ECO:0008006" key="4">
    <source>
        <dbReference type="Google" id="ProtNLM"/>
    </source>
</evidence>
<comment type="caution">
    <text evidence="2">The sequence shown here is derived from an EMBL/GenBank/DDBJ whole genome shotgun (WGS) entry which is preliminary data.</text>
</comment>
<sequence>MALESCRLRSLLVGIDADSSASAPALTRAMDMALAYRSTLTVYVFAPDLLQPFPLTLGSSSIWIEQEEDRIEQASEEAARSVRQLAAEKDVAVALEHARSPFEGRYQRFIALARVHDLTILPAAEPSRSWARPAIEHAIFDTGRPVLVTPKERRPIAAKVAIAWDGSARAARAVRDSLDFLMMADQVSIATVLDTKGSEGLQSADELGNYLRLYGIEPKIAVIANPPGDDEGEPIRSFLASEQMELLVMGAFVHSRLHQTVWGGMTRSILENCPVPVMMSY</sequence>
<accession>K2NKD3</accession>
<dbReference type="Gene3D" id="3.40.50.12370">
    <property type="match status" value="1"/>
</dbReference>
<dbReference type="eggNOG" id="COG0589">
    <property type="taxonomic scope" value="Bacteria"/>
</dbReference>
<proteinExistence type="inferred from homology"/>
<gene>
    <name evidence="2" type="ORF">NA8A_23619</name>
</gene>
<dbReference type="PATRIC" id="fig|1231190.3.peg.4859"/>
<name>K2NKD3_9HYPH</name>
<dbReference type="EMBL" id="AMSI01000035">
    <property type="protein sequence ID" value="EKF39900.1"/>
    <property type="molecule type" value="Genomic_DNA"/>
</dbReference>
<dbReference type="SUPFAM" id="SSF52402">
    <property type="entry name" value="Adenine nucleotide alpha hydrolases-like"/>
    <property type="match status" value="2"/>
</dbReference>
<organism evidence="2 3">
    <name type="scientific">Nitratireductor indicus C115</name>
    <dbReference type="NCBI Taxonomy" id="1231190"/>
    <lineage>
        <taxon>Bacteria</taxon>
        <taxon>Pseudomonadati</taxon>
        <taxon>Pseudomonadota</taxon>
        <taxon>Alphaproteobacteria</taxon>
        <taxon>Hyphomicrobiales</taxon>
        <taxon>Phyllobacteriaceae</taxon>
        <taxon>Nitratireductor</taxon>
    </lineage>
</organism>
<evidence type="ECO:0000313" key="2">
    <source>
        <dbReference type="EMBL" id="EKF39900.1"/>
    </source>
</evidence>
<keyword evidence="3" id="KW-1185">Reference proteome</keyword>
<reference evidence="2 3" key="1">
    <citation type="journal article" date="2012" name="J. Bacteriol.">
        <title>Genome Sequence of Nitratireductor indicus Type Strain C115.</title>
        <authorList>
            <person name="Lai Q."/>
            <person name="Li G."/>
            <person name="Yu Z."/>
            <person name="Shao Z."/>
        </authorList>
    </citation>
    <scope>NUCLEOTIDE SEQUENCE [LARGE SCALE GENOMIC DNA]</scope>
    <source>
        <strain evidence="2 3">C115</strain>
    </source>
</reference>
<dbReference type="PANTHER" id="PTHR46268">
    <property type="entry name" value="STRESS RESPONSE PROTEIN NHAX"/>
    <property type="match status" value="1"/>
</dbReference>
<evidence type="ECO:0000313" key="3">
    <source>
        <dbReference type="Proteomes" id="UP000007374"/>
    </source>
</evidence>
<dbReference type="Proteomes" id="UP000007374">
    <property type="component" value="Unassembled WGS sequence"/>
</dbReference>
<dbReference type="PANTHER" id="PTHR46268:SF15">
    <property type="entry name" value="UNIVERSAL STRESS PROTEIN HP_0031"/>
    <property type="match status" value="1"/>
</dbReference>
<comment type="similarity">
    <text evidence="1">Belongs to the universal stress protein A family.</text>
</comment>